<organism evidence="1 2">
    <name type="scientific">Pelagerythrobacter marensis</name>
    <dbReference type="NCBI Taxonomy" id="543877"/>
    <lineage>
        <taxon>Bacteria</taxon>
        <taxon>Pseudomonadati</taxon>
        <taxon>Pseudomonadota</taxon>
        <taxon>Alphaproteobacteria</taxon>
        <taxon>Sphingomonadales</taxon>
        <taxon>Erythrobacteraceae</taxon>
        <taxon>Pelagerythrobacter</taxon>
    </lineage>
</organism>
<sequence length="123" mass="12661">MESSTAFSVEGLDGPLQVGRTYTVHLRFSPDDGAVAGFLASFDSEDDGAGAVIAADGLESKGAAVRSTAVKTLAQGSTAWTFDWTAPDRQGPVTLLIAANAANDDASPFGDTIHYASVPLEVQ</sequence>
<reference evidence="1 2" key="1">
    <citation type="submission" date="2015-06" db="EMBL/GenBank/DDBJ databases">
        <authorList>
            <person name="Kim K.M."/>
        </authorList>
    </citation>
    <scope>NUCLEOTIDE SEQUENCE [LARGE SCALE GENOMIC DNA]</scope>
    <source>
        <strain evidence="1 2">KCTC 22370</strain>
    </source>
</reference>
<dbReference type="EMBL" id="CP011805">
    <property type="protein sequence ID" value="AKM07938.1"/>
    <property type="molecule type" value="Genomic_DNA"/>
</dbReference>
<evidence type="ECO:0008006" key="3">
    <source>
        <dbReference type="Google" id="ProtNLM"/>
    </source>
</evidence>
<keyword evidence="2" id="KW-1185">Reference proteome</keyword>
<dbReference type="KEGG" id="amx:AM2010_1876"/>
<accession>A0A0G3XC01</accession>
<name>A0A0G3XC01_9SPHN</name>
<protein>
    <recommendedName>
        <fullName evidence="3">Reelin domain-containing protein</fullName>
    </recommendedName>
</protein>
<gene>
    <name evidence="1" type="ORF">AM2010_1876</name>
</gene>
<dbReference type="Proteomes" id="UP000037643">
    <property type="component" value="Chromosome"/>
</dbReference>
<proteinExistence type="predicted"/>
<dbReference type="AlphaFoldDB" id="A0A0G3XC01"/>
<evidence type="ECO:0000313" key="2">
    <source>
        <dbReference type="Proteomes" id="UP000037643"/>
    </source>
</evidence>
<evidence type="ECO:0000313" key="1">
    <source>
        <dbReference type="EMBL" id="AKM07938.1"/>
    </source>
</evidence>
<dbReference type="NCBIfam" id="NF041895">
    <property type="entry name" value="choice_anch_V"/>
    <property type="match status" value="1"/>
</dbReference>
<dbReference type="PATRIC" id="fig|543877.4.peg.1904"/>